<evidence type="ECO:0000313" key="3">
    <source>
        <dbReference type="EMBL" id="KAH6657534.1"/>
    </source>
</evidence>
<feature type="compositionally biased region" description="Basic and acidic residues" evidence="1">
    <location>
        <begin position="513"/>
        <end position="526"/>
    </location>
</feature>
<dbReference type="EMBL" id="JAGPXC010000002">
    <property type="protein sequence ID" value="KAH6657534.1"/>
    <property type="molecule type" value="Genomic_DNA"/>
</dbReference>
<evidence type="ECO:0000259" key="2">
    <source>
        <dbReference type="Pfam" id="PF01636"/>
    </source>
</evidence>
<evidence type="ECO:0000256" key="1">
    <source>
        <dbReference type="SAM" id="MobiDB-lite"/>
    </source>
</evidence>
<evidence type="ECO:0000313" key="4">
    <source>
        <dbReference type="Proteomes" id="UP000758603"/>
    </source>
</evidence>
<dbReference type="InterPro" id="IPR002575">
    <property type="entry name" value="Aminoglycoside_PTrfase"/>
</dbReference>
<proteinExistence type="predicted"/>
<accession>A0A9P8USR6</accession>
<dbReference type="AlphaFoldDB" id="A0A9P8USR6"/>
<sequence length="815" mass="90600">MATTSASPRFGLASIANLFDRTSKVSSSRGKSGIQNSRLVTPKTVALDKVSTSSISGSEWSSGSWETDDDESSSGSTHYNSDEVLEEPPANIFGRKSHVDPILRAIDLQDKAGIFVTSLAGEGREGRALSQATSAWLATHEGRRRLWTDFVSNRDEPCAVCNATREDAVRSVMDKDLGFCSSLNLKYNDSEQYAWSFGHRYIVIERQYWSLRPDQLPPEVWAARLLRKYTTVPVPEVVAAWKEGQVAITITERARGWPLAQTWYSLSEDKRHRIAEQVADFVKQWRKMTSAKISSLDEGPYLYPDHLIGGSAGHSVYFKDESQYREHVRRRFESQGWDDTITNLAMRLMPMNEPFVFTHGNLTLNSIFVYGTKVTAIVGLDKAAYLPVWAESLAIHFAHGPAERQWKALLFGYVGYEQIKSYWDVCQDLLVASFKGVQGATESGKRETIQALLATMVEQKEHRESEAAKQVIQSKQNGLMQEVDEGGVQRPTQSEGNNEKPKEDRMSSQSKQTKTDHSSNNEKMLSEKTTNLVIMSDSSTQTDKPTTPRPLSQRPLSHVFRMKTARKDLQVQGQPFTPRPIAARRKPSVFHAASGTQAQNYYPNGFSVLDKKGEGLKCALEAIYDSFTAQYPERRGEISLRSLGLQFLSIKQPQIGVTVGAEYFLEKLAKTLQAWGRSLSEPLDLQLGCILIDGREWLDPSSDGANSGTKAIWITNVNADGIMTFKSAEDFRGLAPNRGKLGVASDSEISPTKIGSKGSIVQGLIDVTGEVDGTDFKVTGIDSGDRQTQNISEMSEVHGNDDNDVQTMPFETRDL</sequence>
<dbReference type="RefSeq" id="XP_045961768.1">
    <property type="nucleotide sequence ID" value="XM_046109081.1"/>
</dbReference>
<dbReference type="Pfam" id="PF01636">
    <property type="entry name" value="APH"/>
    <property type="match status" value="1"/>
</dbReference>
<keyword evidence="4" id="KW-1185">Reference proteome</keyword>
<protein>
    <recommendedName>
        <fullName evidence="2">Aminoglycoside phosphotransferase domain-containing protein</fullName>
    </recommendedName>
</protein>
<gene>
    <name evidence="3" type="ORF">BKA67DRAFT_688831</name>
</gene>
<dbReference type="InterPro" id="IPR011009">
    <property type="entry name" value="Kinase-like_dom_sf"/>
</dbReference>
<dbReference type="Proteomes" id="UP000758603">
    <property type="component" value="Unassembled WGS sequence"/>
</dbReference>
<dbReference type="InterPro" id="IPR051678">
    <property type="entry name" value="AGP_Transferase"/>
</dbReference>
<organism evidence="3 4">
    <name type="scientific">Truncatella angustata</name>
    <dbReference type="NCBI Taxonomy" id="152316"/>
    <lineage>
        <taxon>Eukaryota</taxon>
        <taxon>Fungi</taxon>
        <taxon>Dikarya</taxon>
        <taxon>Ascomycota</taxon>
        <taxon>Pezizomycotina</taxon>
        <taxon>Sordariomycetes</taxon>
        <taxon>Xylariomycetidae</taxon>
        <taxon>Amphisphaeriales</taxon>
        <taxon>Sporocadaceae</taxon>
        <taxon>Truncatella</taxon>
    </lineage>
</organism>
<dbReference type="OrthoDB" id="8300194at2759"/>
<feature type="region of interest" description="Disordered" evidence="1">
    <location>
        <begin position="795"/>
        <end position="815"/>
    </location>
</feature>
<comment type="caution">
    <text evidence="3">The sequence shown here is derived from an EMBL/GenBank/DDBJ whole genome shotgun (WGS) entry which is preliminary data.</text>
</comment>
<feature type="compositionally biased region" description="Basic and acidic residues" evidence="1">
    <location>
        <begin position="497"/>
        <end position="506"/>
    </location>
</feature>
<dbReference type="GeneID" id="70137972"/>
<feature type="domain" description="Aminoglycoside phosphotransferase" evidence="2">
    <location>
        <begin position="213"/>
        <end position="397"/>
    </location>
</feature>
<feature type="region of interest" description="Disordered" evidence="1">
    <location>
        <begin position="54"/>
        <end position="91"/>
    </location>
</feature>
<name>A0A9P8USR6_9PEZI</name>
<dbReference type="SUPFAM" id="SSF56112">
    <property type="entry name" value="Protein kinase-like (PK-like)"/>
    <property type="match status" value="1"/>
</dbReference>
<feature type="region of interest" description="Disordered" evidence="1">
    <location>
        <begin position="484"/>
        <end position="533"/>
    </location>
</feature>
<feature type="compositionally biased region" description="Low complexity" evidence="1">
    <location>
        <begin position="54"/>
        <end position="65"/>
    </location>
</feature>
<reference evidence="3" key="1">
    <citation type="journal article" date="2021" name="Nat. Commun.">
        <title>Genetic determinants of endophytism in the Arabidopsis root mycobiome.</title>
        <authorList>
            <person name="Mesny F."/>
            <person name="Miyauchi S."/>
            <person name="Thiergart T."/>
            <person name="Pickel B."/>
            <person name="Atanasova L."/>
            <person name="Karlsson M."/>
            <person name="Huettel B."/>
            <person name="Barry K.W."/>
            <person name="Haridas S."/>
            <person name="Chen C."/>
            <person name="Bauer D."/>
            <person name="Andreopoulos W."/>
            <person name="Pangilinan J."/>
            <person name="LaButti K."/>
            <person name="Riley R."/>
            <person name="Lipzen A."/>
            <person name="Clum A."/>
            <person name="Drula E."/>
            <person name="Henrissat B."/>
            <person name="Kohler A."/>
            <person name="Grigoriev I.V."/>
            <person name="Martin F.M."/>
            <person name="Hacquard S."/>
        </authorList>
    </citation>
    <scope>NUCLEOTIDE SEQUENCE</scope>
    <source>
        <strain evidence="3">MPI-SDFR-AT-0073</strain>
    </source>
</reference>
<dbReference type="PANTHER" id="PTHR21310">
    <property type="entry name" value="AMINOGLYCOSIDE PHOSPHOTRANSFERASE-RELATED-RELATED"/>
    <property type="match status" value="1"/>
</dbReference>
<dbReference type="PANTHER" id="PTHR21310:SF55">
    <property type="entry name" value="AMINOGLYCOSIDE PHOSPHOTRANSFERASE DOMAIN-CONTAINING PROTEIN"/>
    <property type="match status" value="1"/>
</dbReference>